<reference evidence="1 2" key="1">
    <citation type="submission" date="2021-06" db="EMBL/GenBank/DDBJ databases">
        <authorList>
            <person name="Palmer J.M."/>
        </authorList>
    </citation>
    <scope>NUCLEOTIDE SEQUENCE [LARGE SCALE GENOMIC DNA]</scope>
    <source>
        <strain evidence="1 2">MEX-2019</strain>
        <tissue evidence="1">Muscle</tissue>
    </source>
</reference>
<sequence>MSWEMIPLGRADLNKARVSYEIFEVEDFSRPSSPGVEGGFVEPSGPDSYQFELLAQGADSSVPEAGAVEAVEDRMGPVSER</sequence>
<keyword evidence="2" id="KW-1185">Reference proteome</keyword>
<comment type="caution">
    <text evidence="1">The sequence shown here is derived from an EMBL/GenBank/DDBJ whole genome shotgun (WGS) entry which is preliminary data.</text>
</comment>
<evidence type="ECO:0000313" key="2">
    <source>
        <dbReference type="Proteomes" id="UP001311232"/>
    </source>
</evidence>
<name>A0AAV9SJZ7_9TELE</name>
<dbReference type="AlphaFoldDB" id="A0AAV9SJZ7"/>
<proteinExistence type="predicted"/>
<gene>
    <name evidence="1" type="ORF">CRENBAI_015260</name>
</gene>
<accession>A0AAV9SJZ7</accession>
<protein>
    <submittedName>
        <fullName evidence="1">Uncharacterized protein</fullName>
    </submittedName>
</protein>
<dbReference type="Proteomes" id="UP001311232">
    <property type="component" value="Unassembled WGS sequence"/>
</dbReference>
<dbReference type="EMBL" id="JAHHUM010000293">
    <property type="protein sequence ID" value="KAK5621764.1"/>
    <property type="molecule type" value="Genomic_DNA"/>
</dbReference>
<evidence type="ECO:0000313" key="1">
    <source>
        <dbReference type="EMBL" id="KAK5621764.1"/>
    </source>
</evidence>
<organism evidence="1 2">
    <name type="scientific">Crenichthys baileyi</name>
    <name type="common">White River springfish</name>
    <dbReference type="NCBI Taxonomy" id="28760"/>
    <lineage>
        <taxon>Eukaryota</taxon>
        <taxon>Metazoa</taxon>
        <taxon>Chordata</taxon>
        <taxon>Craniata</taxon>
        <taxon>Vertebrata</taxon>
        <taxon>Euteleostomi</taxon>
        <taxon>Actinopterygii</taxon>
        <taxon>Neopterygii</taxon>
        <taxon>Teleostei</taxon>
        <taxon>Neoteleostei</taxon>
        <taxon>Acanthomorphata</taxon>
        <taxon>Ovalentaria</taxon>
        <taxon>Atherinomorphae</taxon>
        <taxon>Cyprinodontiformes</taxon>
        <taxon>Goodeidae</taxon>
        <taxon>Crenichthys</taxon>
    </lineage>
</organism>